<proteinExistence type="predicted"/>
<dbReference type="KEGG" id="vg:18267000"/>
<dbReference type="PROSITE" id="PS50802">
    <property type="entry name" value="OTU"/>
    <property type="match status" value="1"/>
</dbReference>
<dbReference type="InterPro" id="IPR038765">
    <property type="entry name" value="Papain-like_cys_pep_sf"/>
</dbReference>
<evidence type="ECO:0000259" key="2">
    <source>
        <dbReference type="PROSITE" id="PS50802"/>
    </source>
</evidence>
<dbReference type="InterPro" id="IPR003323">
    <property type="entry name" value="OTU_dom"/>
</dbReference>
<dbReference type="InterPro" id="IPR050704">
    <property type="entry name" value="Peptidase_C85-like"/>
</dbReference>
<organismHost>
    <name type="scientific">Lepidoptera</name>
    <name type="common">moths &amp; butterflies</name>
    <dbReference type="NCBI Taxonomy" id="7088"/>
</organismHost>
<dbReference type="GO" id="GO:0016579">
    <property type="term" value="P:protein deubiquitination"/>
    <property type="evidence" value="ECO:0007669"/>
    <property type="project" value="TreeGrafter"/>
</dbReference>
<dbReference type="GO" id="GO:0004843">
    <property type="term" value="F:cysteine-type deubiquitinase activity"/>
    <property type="evidence" value="ECO:0007669"/>
    <property type="project" value="TreeGrafter"/>
</dbReference>
<dbReference type="CDD" id="cd22757">
    <property type="entry name" value="OTU_P87_VP80-like"/>
    <property type="match status" value="1"/>
</dbReference>
<feature type="region of interest" description="Disordered" evidence="1">
    <location>
        <begin position="548"/>
        <end position="570"/>
    </location>
</feature>
<dbReference type="GeneID" id="18267000"/>
<dbReference type="Proteomes" id="UP000214366">
    <property type="component" value="Segment"/>
</dbReference>
<sequence>MNILNYENIDTPFVCKPMTGDGNCVFRSLSELVYGNQDNHLLVRNNVVNYIIANWAQYKNYFAYDGNNVVNETTFKRQYSQKMSTPGVFATSIEIMAAADLYKIYIVVFKDNRVNMTLGNRLNPVKYLRFTGDLESGHVDVYEPVISIETCKLNSTRIKYNYVRFLLRQLNSVKDREHEKLIDIENSVKKASNSTNEIIAKDHVYTNAINVLQNIYNAYYPNTPLADMLVDQPDSVDHSNIDSITLSSKTTDDSTNIERSVATIPTLPSSINVDSILTNQIDTAQQLLTVETLNDKSYQRPTSPTSVVPVSFARIYVNVRSNTIEEIIISLNVIKDLSISSFTKTALNKFAESLKYENETILQVDVEDVFRVNFLRDFISKYGNVGRYINLTGAIGKTLNEKIAFLLSSVDSQTIIENQPASVTQALRQLINKLNDILPYDLVLRIYEEDYYFMDNEMVKSILDAYSKIVPIQLVNKNVTIISREPKLQPLLKSTLDLIETPSLESDFSDANLQEYFEDEPFSEHISYIDKDNSRPMIETVKQKLLDRVRSKQQRRKKQRTLPRQFAERSRHDVTNDLKIDANVSPTITVTTRPIIIPEPKSMPAYFAKIIANVSPILENSLLTCPTNGLNSYPKFCNYARSLNTIRAMNLSALNVNKIYFYEMLKPLAYYGDNELYETKVIYFVFEAYLYYTTCAANYYLICQNFANDTNRDRICLFMINYNFLWHYRQFISKLPASALTAFQNVKILNNIYIYTTRVQAEFNKLPLEFPALDDQMSITCPTVVELMMGLD</sequence>
<dbReference type="Gene3D" id="3.90.70.80">
    <property type="match status" value="1"/>
</dbReference>
<reference evidence="3 4" key="2">
    <citation type="journal article" date="1997" name="Virus Res.">
        <title>Characterization of the ecdysteroid UDP-glucosyltransferase gene of a single nucleocapsid nucleopolyhedrovirus of Buzura suppressaria.</title>
        <authorList>
            <person name="Hu Z.H."/>
            <person name="Broer R."/>
            <person name="Westerlaken J."/>
            <person name="Martens J.W."/>
            <person name="Jin F."/>
            <person name="Jehle J.A."/>
            <person name="Wang L.M."/>
            <person name="Vlak J.M."/>
        </authorList>
    </citation>
    <scope>NUCLEOTIDE SEQUENCE [LARGE SCALE GENOMIC DNA]</scope>
    <source>
        <strain evidence="3">Hubei</strain>
    </source>
</reference>
<dbReference type="EMBL" id="KF611977">
    <property type="protein sequence ID" value="AHH82669.1"/>
    <property type="molecule type" value="Genomic_DNA"/>
</dbReference>
<dbReference type="RefSeq" id="YP_009001857.1">
    <property type="nucleotide sequence ID" value="NC_023442.1"/>
</dbReference>
<dbReference type="Pfam" id="PF02338">
    <property type="entry name" value="OTU"/>
    <property type="match status" value="1"/>
</dbReference>
<feature type="compositionally biased region" description="Basic residues" evidence="1">
    <location>
        <begin position="551"/>
        <end position="561"/>
    </location>
</feature>
<reference evidence="3 4" key="6">
    <citation type="journal article" date="2014" name="PLoS ONE">
        <title>Genome Sequence and Analysis of Buzura suppressaria Nucleopolyhedrovirus: A Group II Alphabaculovirus.</title>
        <authorList>
            <person name="Zhu Z."/>
            <person name="Yin F."/>
            <person name="Liu X."/>
            <person name="Hou D."/>
            <person name="Wang J."/>
            <person name="Zhang L."/>
            <person name="Arif B."/>
            <person name="Wang H."/>
            <person name="Deng F."/>
            <person name="Hu Z."/>
        </authorList>
    </citation>
    <scope>NUCLEOTIDE SEQUENCE [LARGE SCALE GENOMIC DNA]</scope>
    <source>
        <strain evidence="3">Hubei</strain>
    </source>
</reference>
<protein>
    <submittedName>
        <fullName evidence="3">VP80</fullName>
    </submittedName>
</protein>
<evidence type="ECO:0000313" key="3">
    <source>
        <dbReference type="EMBL" id="AHH82669.1"/>
    </source>
</evidence>
<reference evidence="3 4" key="4">
    <citation type="journal article" date="1998" name="J. Gen. Virol.">
        <title>Distinct gene arrangement in the Buzura suppressaria single-nucleocapsid nucleopolyhedrovirus genome.</title>
        <authorList>
            <person name="Hu Z.H."/>
            <person name="Arif B.M."/>
            <person name="Jin F."/>
            <person name="Martens J.W."/>
            <person name="Chen X.W."/>
            <person name="Sun J.S."/>
            <person name="Zuidema D."/>
            <person name="Goldbach R.W."/>
            <person name="Vlak J.M."/>
        </authorList>
    </citation>
    <scope>NUCLEOTIDE SEQUENCE [LARGE SCALE GENOMIC DNA]</scope>
    <source>
        <strain evidence="3">Hubei</strain>
    </source>
</reference>
<dbReference type="OrthoDB" id="2748at10239"/>
<reference evidence="3 4" key="5">
    <citation type="journal article" date="1998" name="Virus Res.">
        <title>Genetic organization of the HindIII-I region of the single-nucleocapsid nucleopolyhedrovirus of Buzura suppressaria.</title>
        <authorList>
            <person name="Hu Z.H."/>
            <person name="Arif B.M."/>
            <person name="Sun J.S."/>
            <person name="Chen X.W."/>
            <person name="Zuidema D."/>
            <person name="Goldbach R.W."/>
            <person name="Vlak J.M."/>
        </authorList>
    </citation>
    <scope>NUCLEOTIDE SEQUENCE [LARGE SCALE GENOMIC DNA]</scope>
    <source>
        <strain evidence="3">Hubei</strain>
    </source>
</reference>
<evidence type="ECO:0000313" key="4">
    <source>
        <dbReference type="Proteomes" id="UP000214366"/>
    </source>
</evidence>
<dbReference type="SUPFAM" id="SSF54001">
    <property type="entry name" value="Cysteine proteinases"/>
    <property type="match status" value="1"/>
</dbReference>
<dbReference type="PANTHER" id="PTHR12419:SF7">
    <property type="entry name" value="OTU DOMAIN-CONTAINING PROTEIN 3"/>
    <property type="match status" value="1"/>
</dbReference>
<dbReference type="PANTHER" id="PTHR12419">
    <property type="entry name" value="OTU DOMAIN CONTAINING PROTEIN"/>
    <property type="match status" value="1"/>
</dbReference>
<name>W5VLA4_NPVBS</name>
<reference evidence="3 4" key="3">
    <citation type="journal article" date="1998" name="J. Gen. Virol.">
        <title>The single-nucleocapsid nucleopolyhedrovirus of Buzura suppressaria encodes a P10 protein.</title>
        <authorList>
            <person name="van Oers M.M."/>
            <person name="Hu Z."/>
            <person name="Arif B.M."/>
            <person name="van Strien E.A."/>
            <person name="van Lent J.W."/>
            <person name="Vlak J.M."/>
        </authorList>
    </citation>
    <scope>NUCLEOTIDE SEQUENCE [LARGE SCALE GENOMIC DNA]</scope>
    <source>
        <strain evidence="3">Hubei</strain>
    </source>
</reference>
<reference evidence="3 4" key="1">
    <citation type="journal article" date="1993" name="J. Gen. Virol.">
        <title>Nucleotide sequence of the Buzura suppressaria single nucleocapsid nuclear polyhedrosis virus polyhedrin gene.</title>
        <authorList>
            <person name="Hu Z.H."/>
            <person name="Liu M.F."/>
            <person name="Jin F."/>
            <person name="Wang Z.X."/>
            <person name="Liu X.Y."/>
            <person name="Li M.J."/>
            <person name="Liang B.F."/>
            <person name="Xie T.E."/>
        </authorList>
    </citation>
    <scope>NUCLEOTIDE SEQUENCE [LARGE SCALE GENOMIC DNA]</scope>
    <source>
        <strain evidence="3">Hubei</strain>
    </source>
</reference>
<accession>W5VLA4</accession>
<organism evidence="3 4">
    <name type="scientific">Buzura suppressaria nuclear polyhedrosis virus</name>
    <name type="common">BsNPV</name>
    <dbReference type="NCBI Taxonomy" id="74320"/>
    <lineage>
        <taxon>Viruses</taxon>
        <taxon>Viruses incertae sedis</taxon>
        <taxon>Naldaviricetes</taxon>
        <taxon>Lefavirales</taxon>
        <taxon>Baculoviridae</taxon>
        <taxon>Alphabaculovirus</taxon>
        <taxon>Alphabaculovirus busuppressariae</taxon>
    </lineage>
</organism>
<keyword evidence="4" id="KW-1185">Reference proteome</keyword>
<evidence type="ECO:0000256" key="1">
    <source>
        <dbReference type="SAM" id="MobiDB-lite"/>
    </source>
</evidence>
<feature type="domain" description="OTU" evidence="2">
    <location>
        <begin position="13"/>
        <end position="145"/>
    </location>
</feature>